<comment type="subunit">
    <text evidence="5">Forms a complex with TatA.</text>
</comment>
<keyword evidence="2 5" id="KW-0812">Transmembrane</keyword>
<dbReference type="PRINTS" id="PR01840">
    <property type="entry name" value="TATCFAMILY"/>
</dbReference>
<evidence type="ECO:0000256" key="3">
    <source>
        <dbReference type="ARBA" id="ARBA00022989"/>
    </source>
</evidence>
<keyword evidence="5" id="KW-0653">Protein transport</keyword>
<dbReference type="RefSeq" id="WP_114671902.1">
    <property type="nucleotide sequence ID" value="NZ_CALTYN010000008.1"/>
</dbReference>
<protein>
    <recommendedName>
        <fullName evidence="5">Sec-independent protein translocase protein TatC</fullName>
    </recommendedName>
</protein>
<dbReference type="PANTHER" id="PTHR30371">
    <property type="entry name" value="SEC-INDEPENDENT PROTEIN TRANSLOCASE PROTEIN TATC"/>
    <property type="match status" value="1"/>
</dbReference>
<comment type="function">
    <text evidence="5">Part of the twin-arginine translocation (Tat) system that transports large folded proteins containing a characteristic twin-arginine motif in their signal peptide across membranes.</text>
</comment>
<name>A0A345IH23_9DEIO</name>
<feature type="transmembrane region" description="Helical" evidence="5">
    <location>
        <begin position="120"/>
        <end position="139"/>
    </location>
</feature>
<dbReference type="EMBL" id="CP031158">
    <property type="protein sequence ID" value="AXG98995.1"/>
    <property type="molecule type" value="Genomic_DNA"/>
</dbReference>
<evidence type="ECO:0000256" key="1">
    <source>
        <dbReference type="ARBA" id="ARBA00004141"/>
    </source>
</evidence>
<evidence type="ECO:0000313" key="6">
    <source>
        <dbReference type="EMBL" id="AXG98995.1"/>
    </source>
</evidence>
<keyword evidence="5" id="KW-1003">Cell membrane</keyword>
<comment type="similarity">
    <text evidence="5">Belongs to the TatC family.</text>
</comment>
<evidence type="ECO:0000256" key="2">
    <source>
        <dbReference type="ARBA" id="ARBA00022692"/>
    </source>
</evidence>
<dbReference type="Pfam" id="PF00902">
    <property type="entry name" value="TatC"/>
    <property type="match status" value="1"/>
</dbReference>
<feature type="transmembrane region" description="Helical" evidence="5">
    <location>
        <begin position="229"/>
        <end position="250"/>
    </location>
</feature>
<feature type="transmembrane region" description="Helical" evidence="5">
    <location>
        <begin position="167"/>
        <end position="194"/>
    </location>
</feature>
<accession>A0A345IH23</accession>
<evidence type="ECO:0000256" key="4">
    <source>
        <dbReference type="ARBA" id="ARBA00023136"/>
    </source>
</evidence>
<keyword evidence="5" id="KW-0813">Transport</keyword>
<dbReference type="InterPro" id="IPR002033">
    <property type="entry name" value="TatC"/>
</dbReference>
<evidence type="ECO:0000256" key="5">
    <source>
        <dbReference type="HAMAP-Rule" id="MF_00902"/>
    </source>
</evidence>
<dbReference type="STRING" id="1288484.GCA_000348665_02109"/>
<feature type="transmembrane region" description="Helical" evidence="5">
    <location>
        <begin position="30"/>
        <end position="47"/>
    </location>
</feature>
<dbReference type="AlphaFoldDB" id="A0A345IH23"/>
<keyword evidence="4 5" id="KW-0472">Membrane</keyword>
<organism evidence="6 7">
    <name type="scientific">Deinococcus wulumuqiensis</name>
    <dbReference type="NCBI Taxonomy" id="980427"/>
    <lineage>
        <taxon>Bacteria</taxon>
        <taxon>Thermotogati</taxon>
        <taxon>Deinococcota</taxon>
        <taxon>Deinococci</taxon>
        <taxon>Deinococcales</taxon>
        <taxon>Deinococcaceae</taxon>
        <taxon>Deinococcus</taxon>
    </lineage>
</organism>
<dbReference type="GO" id="GO:0065002">
    <property type="term" value="P:intracellular protein transmembrane transport"/>
    <property type="evidence" value="ECO:0007669"/>
    <property type="project" value="TreeGrafter"/>
</dbReference>
<dbReference type="PANTHER" id="PTHR30371:SF0">
    <property type="entry name" value="SEC-INDEPENDENT PROTEIN TRANSLOCASE PROTEIN TATC, CHLOROPLASTIC-RELATED"/>
    <property type="match status" value="1"/>
</dbReference>
<dbReference type="KEGG" id="dwu:DVJ83_07260"/>
<dbReference type="HAMAP" id="MF_00902">
    <property type="entry name" value="TatC"/>
    <property type="match status" value="1"/>
</dbReference>
<reference evidence="6 7" key="1">
    <citation type="submission" date="2018-07" db="EMBL/GenBank/DDBJ databases">
        <title>Complete Genome and Methylome Analysis of Deinococcus wulumuqiensis NEB 479.</title>
        <authorList>
            <person name="Fomenkov A."/>
            <person name="Luyten Y."/>
            <person name="Vincze T."/>
            <person name="Anton B.P."/>
            <person name="Clark T."/>
            <person name="Roberts R.J."/>
            <person name="Morgan R.D."/>
        </authorList>
    </citation>
    <scope>NUCLEOTIDE SEQUENCE [LARGE SCALE GENOMIC DNA]</scope>
    <source>
        <strain evidence="6 7">NEB 479</strain>
    </source>
</reference>
<dbReference type="GO" id="GO:0033281">
    <property type="term" value="C:TAT protein transport complex"/>
    <property type="evidence" value="ECO:0007669"/>
    <property type="project" value="UniProtKB-UniRule"/>
</dbReference>
<keyword evidence="3 5" id="KW-1133">Transmembrane helix</keyword>
<sequence>MTRPPPASPPPPELASAPLFDHLEELRRRLIFSVVFLVIGMVIAFTYRTQLIELVKVPLTYSELYTSGKVQLVTTRLASQLLLSFNLAFWAGLALALPLIVWQIWAFIAPGLYPHERRWGVPFILGAGFAFAGGVVFGYKLVLPTMVPFLIEFLAGTVTQMQDLQEYIGTVVTFLVAFGVAFELPILAVILTRLGIVNHVMLRQGWRFALVGIMILAAVITPTPDPANMALVAVPLYALYELGVVLSRVFRVLPPAEQEQPAQTS</sequence>
<feature type="transmembrane region" description="Helical" evidence="5">
    <location>
        <begin position="206"/>
        <end position="223"/>
    </location>
</feature>
<dbReference type="Proteomes" id="UP000253744">
    <property type="component" value="Chromosome"/>
</dbReference>
<comment type="subcellular location">
    <subcellularLocation>
        <location evidence="5">Cell membrane</location>
        <topology evidence="5">Multi-pass membrane protein</topology>
    </subcellularLocation>
    <subcellularLocation>
        <location evidence="1">Membrane</location>
        <topology evidence="1">Multi-pass membrane protein</topology>
    </subcellularLocation>
</comment>
<keyword evidence="5" id="KW-0811">Translocation</keyword>
<dbReference type="GO" id="GO:0043953">
    <property type="term" value="P:protein transport by the Tat complex"/>
    <property type="evidence" value="ECO:0007669"/>
    <property type="project" value="UniProtKB-UniRule"/>
</dbReference>
<gene>
    <name evidence="5 6" type="primary">tatC</name>
    <name evidence="6" type="ORF">DVJ83_07260</name>
</gene>
<dbReference type="GO" id="GO:0009977">
    <property type="term" value="F:proton motive force dependent protein transmembrane transporter activity"/>
    <property type="evidence" value="ECO:0007669"/>
    <property type="project" value="TreeGrafter"/>
</dbReference>
<evidence type="ECO:0000313" key="7">
    <source>
        <dbReference type="Proteomes" id="UP000253744"/>
    </source>
</evidence>
<dbReference type="NCBIfam" id="TIGR00945">
    <property type="entry name" value="tatC"/>
    <property type="match status" value="1"/>
</dbReference>
<feature type="transmembrane region" description="Helical" evidence="5">
    <location>
        <begin position="87"/>
        <end position="108"/>
    </location>
</feature>
<proteinExistence type="inferred from homology"/>